<protein>
    <submittedName>
        <fullName evidence="2">DUF927 domain-containing protein</fullName>
    </submittedName>
</protein>
<dbReference type="InterPro" id="IPR027417">
    <property type="entry name" value="P-loop_NTPase"/>
</dbReference>
<evidence type="ECO:0000259" key="1">
    <source>
        <dbReference type="Pfam" id="PF06048"/>
    </source>
</evidence>
<proteinExistence type="predicted"/>
<organism evidence="2">
    <name type="scientific">Aeromonas hydrophila</name>
    <dbReference type="NCBI Taxonomy" id="644"/>
    <lineage>
        <taxon>Bacteria</taxon>
        <taxon>Pseudomonadati</taxon>
        <taxon>Pseudomonadota</taxon>
        <taxon>Gammaproteobacteria</taxon>
        <taxon>Aeromonadales</taxon>
        <taxon>Aeromonadaceae</taxon>
        <taxon>Aeromonas</taxon>
    </lineage>
</organism>
<name>A0A926FNL2_AERHY</name>
<reference evidence="2" key="1">
    <citation type="submission" date="2020-07" db="EMBL/GenBank/DDBJ databases">
        <title>Carbapenem Resistant Aeromonas hydrophila Carrying blacphA7 Isolated from Two Solid Organ Transplant Patients.</title>
        <authorList>
            <person name="Hilt E."/>
            <person name="Fitzwater S.P."/>
            <person name="Ward K."/>
            <person name="De St Maurice A."/>
            <person name="Chandrasekaran S."/>
            <person name="Garner O.B."/>
            <person name="Yang S."/>
        </authorList>
    </citation>
    <scope>NUCLEOTIDE SEQUENCE</scope>
    <source>
        <strain evidence="2">B-1</strain>
    </source>
</reference>
<sequence>MSAPLLSSSGVENVIFHLYGDSGSGKSTAMKVATSVLGDEPLMRTWLSTANGLAAAAALHHDVPLFLDELSQAKAEDADVAVYSICNGRPKLRSNETGQLAMRESWRTIALSNGEVTLAEHLAQLGKEPLAGQLSRVIEIPITGQYGMFDTLHGFKRETCCQTS</sequence>
<dbReference type="SUPFAM" id="SSF52540">
    <property type="entry name" value="P-loop containing nucleoside triphosphate hydrolases"/>
    <property type="match status" value="1"/>
</dbReference>
<comment type="caution">
    <text evidence="2">The sequence shown here is derived from an EMBL/GenBank/DDBJ whole genome shotgun (WGS) entry which is preliminary data.</text>
</comment>
<dbReference type="EMBL" id="JACLAN010000001">
    <property type="protein sequence ID" value="MBC8673827.1"/>
    <property type="molecule type" value="Genomic_DNA"/>
</dbReference>
<accession>A0A926FNL2</accession>
<dbReference type="InterPro" id="IPR009270">
    <property type="entry name" value="DUF927"/>
</dbReference>
<evidence type="ECO:0000313" key="2">
    <source>
        <dbReference type="EMBL" id="MBC8673827.1"/>
    </source>
</evidence>
<dbReference type="Pfam" id="PF06048">
    <property type="entry name" value="DUF927"/>
    <property type="match status" value="1"/>
</dbReference>
<gene>
    <name evidence="2" type="ORF">H2136_04250</name>
</gene>
<dbReference type="AlphaFoldDB" id="A0A926FNL2"/>
<feature type="domain" description="DUF927" evidence="1">
    <location>
        <begin position="3"/>
        <end position="100"/>
    </location>
</feature>